<dbReference type="PANTHER" id="PTHR15706">
    <property type="entry name" value="SH3 MULTIPLE DOMAIN"/>
    <property type="match status" value="1"/>
</dbReference>
<dbReference type="Pfam" id="PF00787">
    <property type="entry name" value="PX"/>
    <property type="match status" value="1"/>
</dbReference>
<evidence type="ECO:0000259" key="2">
    <source>
        <dbReference type="PROSITE" id="PS50195"/>
    </source>
</evidence>
<dbReference type="InterPro" id="IPR044926">
    <property type="entry name" value="RGS_subdomain_2"/>
</dbReference>
<dbReference type="GO" id="GO:0042554">
    <property type="term" value="P:superoxide anion generation"/>
    <property type="evidence" value="ECO:0007669"/>
    <property type="project" value="TreeGrafter"/>
</dbReference>
<dbReference type="PROSITE" id="PS50195">
    <property type="entry name" value="PX"/>
    <property type="match status" value="1"/>
</dbReference>
<sequence>MWQYNSYSVYVCLFNEHSEKNEQISLPETHRNYSENLNAFLTHNSLDRKHLKERRRQKNAMLNLTSSYKSEKGVAKPIVVPTVPTSLSSYNTIINSHEGRSLLIDYCIEKYEIEKIYFISDIDGLKDYDTEELDWLVLVRKLYKLYIAPECKPDLLINLPKDITDEIRGKIKAKNCPMGIFDRAREFVLNQVDKNVVKHFLKSSEGSQYLKALVSFDNISRQVIRTISKNVNRLEIELNVIGYDKRHDTKKPTGKSKYYVYEIEVRIGEYLFTVFRAYKEFYNLHENLKKEFPKHLPPFPHKIYLRRSEVKSIARQRASDLNQYLQEILKKQPEISKHQELLTFIKQTETDAKDEEFNKFLILRGVRRANKF</sequence>
<protein>
    <recommendedName>
        <fullName evidence="5">PX domain-containing protein</fullName>
    </recommendedName>
</protein>
<name>A0AAV7JUB4_9METZ</name>
<dbReference type="Gene3D" id="3.30.1520.10">
    <property type="entry name" value="Phox-like domain"/>
    <property type="match status" value="1"/>
</dbReference>
<gene>
    <name evidence="3" type="ORF">LOD99_7313</name>
</gene>
<dbReference type="SUPFAM" id="SSF64268">
    <property type="entry name" value="PX domain"/>
    <property type="match status" value="1"/>
</dbReference>
<dbReference type="PROSITE" id="PS50132">
    <property type="entry name" value="RGS"/>
    <property type="match status" value="1"/>
</dbReference>
<evidence type="ECO:0000313" key="4">
    <source>
        <dbReference type="Proteomes" id="UP001165289"/>
    </source>
</evidence>
<dbReference type="Proteomes" id="UP001165289">
    <property type="component" value="Unassembled WGS sequence"/>
</dbReference>
<evidence type="ECO:0000259" key="1">
    <source>
        <dbReference type="PROSITE" id="PS50132"/>
    </source>
</evidence>
<dbReference type="SUPFAM" id="SSF48097">
    <property type="entry name" value="Regulator of G-protein signaling, RGS"/>
    <property type="match status" value="1"/>
</dbReference>
<dbReference type="InterPro" id="IPR016137">
    <property type="entry name" value="RGS"/>
</dbReference>
<dbReference type="Pfam" id="PF00615">
    <property type="entry name" value="RGS"/>
    <property type="match status" value="1"/>
</dbReference>
<feature type="domain" description="RGS" evidence="1">
    <location>
        <begin position="89"/>
        <end position="210"/>
    </location>
</feature>
<dbReference type="GO" id="GO:0005737">
    <property type="term" value="C:cytoplasm"/>
    <property type="evidence" value="ECO:0007669"/>
    <property type="project" value="TreeGrafter"/>
</dbReference>
<dbReference type="InterPro" id="IPR001683">
    <property type="entry name" value="PX_dom"/>
</dbReference>
<organism evidence="3 4">
    <name type="scientific">Oopsacas minuta</name>
    <dbReference type="NCBI Taxonomy" id="111878"/>
    <lineage>
        <taxon>Eukaryota</taxon>
        <taxon>Metazoa</taxon>
        <taxon>Porifera</taxon>
        <taxon>Hexactinellida</taxon>
        <taxon>Hexasterophora</taxon>
        <taxon>Lyssacinosida</taxon>
        <taxon>Leucopsacidae</taxon>
        <taxon>Oopsacas</taxon>
    </lineage>
</organism>
<dbReference type="AlphaFoldDB" id="A0AAV7JUB4"/>
<dbReference type="Gene3D" id="1.10.167.10">
    <property type="entry name" value="Regulator of G-protein Signalling 4, domain 2"/>
    <property type="match status" value="1"/>
</dbReference>
<reference evidence="3 4" key="1">
    <citation type="journal article" date="2023" name="BMC Biol.">
        <title>The compact genome of the sponge Oopsacas minuta (Hexactinellida) is lacking key metazoan core genes.</title>
        <authorList>
            <person name="Santini S."/>
            <person name="Schenkelaars Q."/>
            <person name="Jourda C."/>
            <person name="Duchesne M."/>
            <person name="Belahbib H."/>
            <person name="Rocher C."/>
            <person name="Selva M."/>
            <person name="Riesgo A."/>
            <person name="Vervoort M."/>
            <person name="Leys S.P."/>
            <person name="Kodjabachian L."/>
            <person name="Le Bivic A."/>
            <person name="Borchiellini C."/>
            <person name="Claverie J.M."/>
            <person name="Renard E."/>
        </authorList>
    </citation>
    <scope>NUCLEOTIDE SEQUENCE [LARGE SCALE GENOMIC DNA]</scope>
    <source>
        <strain evidence="3">SPO-2</strain>
    </source>
</reference>
<accession>A0AAV7JUB4</accession>
<evidence type="ECO:0000313" key="3">
    <source>
        <dbReference type="EMBL" id="KAI6652298.1"/>
    </source>
</evidence>
<dbReference type="GO" id="GO:0016176">
    <property type="term" value="F:superoxide-generating NADPH oxidase activator activity"/>
    <property type="evidence" value="ECO:0007669"/>
    <property type="project" value="TreeGrafter"/>
</dbReference>
<keyword evidence="4" id="KW-1185">Reference proteome</keyword>
<dbReference type="GO" id="GO:0035091">
    <property type="term" value="F:phosphatidylinositol binding"/>
    <property type="evidence" value="ECO:0007669"/>
    <property type="project" value="InterPro"/>
</dbReference>
<dbReference type="SMART" id="SM00315">
    <property type="entry name" value="RGS"/>
    <property type="match status" value="1"/>
</dbReference>
<dbReference type="SMART" id="SM00312">
    <property type="entry name" value="PX"/>
    <property type="match status" value="1"/>
</dbReference>
<dbReference type="InterPro" id="IPR051228">
    <property type="entry name" value="NADPH_Oxidase/PX-Domain"/>
</dbReference>
<evidence type="ECO:0008006" key="5">
    <source>
        <dbReference type="Google" id="ProtNLM"/>
    </source>
</evidence>
<dbReference type="EMBL" id="JAKMXF010000299">
    <property type="protein sequence ID" value="KAI6652298.1"/>
    <property type="molecule type" value="Genomic_DNA"/>
</dbReference>
<dbReference type="PANTHER" id="PTHR15706:SF10">
    <property type="entry name" value="NADPH OXIDASE ORGANIZER 1"/>
    <property type="match status" value="1"/>
</dbReference>
<comment type="caution">
    <text evidence="3">The sequence shown here is derived from an EMBL/GenBank/DDBJ whole genome shotgun (WGS) entry which is preliminary data.</text>
</comment>
<dbReference type="InterPro" id="IPR036305">
    <property type="entry name" value="RGS_sf"/>
</dbReference>
<dbReference type="InterPro" id="IPR036871">
    <property type="entry name" value="PX_dom_sf"/>
</dbReference>
<feature type="domain" description="PX" evidence="2">
    <location>
        <begin position="239"/>
        <end position="352"/>
    </location>
</feature>
<proteinExistence type="predicted"/>